<dbReference type="Pfam" id="PF06155">
    <property type="entry name" value="GBBH-like_N"/>
    <property type="match status" value="1"/>
</dbReference>
<accession>A0AAW5QXE4</accession>
<name>A0AAW5QXE4_9HYPH</name>
<dbReference type="PANTHER" id="PTHR35303:SF5">
    <property type="entry name" value="OS02G0197800 PROTEIN"/>
    <property type="match status" value="1"/>
</dbReference>
<evidence type="ECO:0000256" key="2">
    <source>
        <dbReference type="ARBA" id="ARBA00023004"/>
    </source>
</evidence>
<evidence type="ECO:0000259" key="4">
    <source>
        <dbReference type="Pfam" id="PF06155"/>
    </source>
</evidence>
<organism evidence="5 6">
    <name type="scientific">Microbaculum marinisediminis</name>
    <dbReference type="NCBI Taxonomy" id="2931392"/>
    <lineage>
        <taxon>Bacteria</taxon>
        <taxon>Pseudomonadati</taxon>
        <taxon>Pseudomonadota</taxon>
        <taxon>Alphaproteobacteria</taxon>
        <taxon>Hyphomicrobiales</taxon>
        <taxon>Tepidamorphaceae</taxon>
        <taxon>Microbaculum</taxon>
    </lineage>
</organism>
<reference evidence="5 6" key="1">
    <citation type="submission" date="2022-04" db="EMBL/GenBank/DDBJ databases">
        <authorList>
            <person name="Ye Y.-Q."/>
            <person name="Du Z.-J."/>
        </authorList>
    </citation>
    <scope>NUCLEOTIDE SEQUENCE [LARGE SCALE GENOMIC DNA]</scope>
    <source>
        <strain evidence="5 6">A6E488</strain>
    </source>
</reference>
<protein>
    <submittedName>
        <fullName evidence="5">DUF971 domain-containing protein</fullName>
    </submittedName>
</protein>
<comment type="caution">
    <text evidence="5">The sequence shown here is derived from an EMBL/GenBank/DDBJ whole genome shotgun (WGS) entry which is preliminary data.</text>
</comment>
<evidence type="ECO:0000313" key="5">
    <source>
        <dbReference type="EMBL" id="MCT8971083.1"/>
    </source>
</evidence>
<sequence>MTNDTKVWPTEIRLSKDKRTLTVTFEDGESFALSAEMLRVLSPSAEVQGHSPDQRQTVPGKKNVGVMQIHPIGNYAVRLEFDDLHSTGIYSWTYLYELGKNHDALWAAYLEELAEKGLDREPKLRH</sequence>
<keyword evidence="6" id="KW-1185">Reference proteome</keyword>
<dbReference type="EMBL" id="JALIDZ010000002">
    <property type="protein sequence ID" value="MCT8971083.1"/>
    <property type="molecule type" value="Genomic_DNA"/>
</dbReference>
<dbReference type="RefSeq" id="WP_261614654.1">
    <property type="nucleotide sequence ID" value="NZ_JALIDZ010000002.1"/>
</dbReference>
<dbReference type="GO" id="GO:0046872">
    <property type="term" value="F:metal ion binding"/>
    <property type="evidence" value="ECO:0007669"/>
    <property type="project" value="UniProtKB-KW"/>
</dbReference>
<dbReference type="InterPro" id="IPR038492">
    <property type="entry name" value="GBBH-like_N_sf"/>
</dbReference>
<dbReference type="InterPro" id="IPR010376">
    <property type="entry name" value="GBBH-like_N"/>
</dbReference>
<dbReference type="Proteomes" id="UP001320898">
    <property type="component" value="Unassembled WGS sequence"/>
</dbReference>
<gene>
    <name evidence="5" type="ORF">MUB46_04345</name>
</gene>
<feature type="domain" description="Gamma-butyrobetaine hydroxylase-like N-terminal" evidence="4">
    <location>
        <begin position="12"/>
        <end position="96"/>
    </location>
</feature>
<evidence type="ECO:0000256" key="3">
    <source>
        <dbReference type="SAM" id="MobiDB-lite"/>
    </source>
</evidence>
<evidence type="ECO:0000256" key="1">
    <source>
        <dbReference type="ARBA" id="ARBA00022723"/>
    </source>
</evidence>
<dbReference type="AlphaFoldDB" id="A0AAW5QXE4"/>
<dbReference type="Gene3D" id="3.30.2020.30">
    <property type="match status" value="1"/>
</dbReference>
<dbReference type="PANTHER" id="PTHR35303">
    <property type="entry name" value="OS02G0197800 PROTEIN"/>
    <property type="match status" value="1"/>
</dbReference>
<keyword evidence="1" id="KW-0479">Metal-binding</keyword>
<keyword evidence="2" id="KW-0408">Iron</keyword>
<proteinExistence type="predicted"/>
<evidence type="ECO:0000313" key="6">
    <source>
        <dbReference type="Proteomes" id="UP001320898"/>
    </source>
</evidence>
<feature type="region of interest" description="Disordered" evidence="3">
    <location>
        <begin position="44"/>
        <end position="63"/>
    </location>
</feature>